<name>A0A9W9YWX2_9CNID</name>
<sequence length="135" mass="15586">MDEFRYNRKDFGLFTIHQEFIFKILGLLVARKTSTQRINVFCPLWRSMLLVMEFWRKGERVKLRCGGMEEFWMDTISASAFQNTTLIIVGTTSGQRAQKNEEPGFQRAACDDLSEGAGCVLPKYNRINVKTYQGS</sequence>
<evidence type="ECO:0000313" key="2">
    <source>
        <dbReference type="Proteomes" id="UP001163046"/>
    </source>
</evidence>
<proteinExistence type="predicted"/>
<reference evidence="1" key="1">
    <citation type="submission" date="2023-01" db="EMBL/GenBank/DDBJ databases">
        <title>Genome assembly of the deep-sea coral Lophelia pertusa.</title>
        <authorList>
            <person name="Herrera S."/>
            <person name="Cordes E."/>
        </authorList>
    </citation>
    <scope>NUCLEOTIDE SEQUENCE</scope>
    <source>
        <strain evidence="1">USNM1676648</strain>
        <tissue evidence="1">Polyp</tissue>
    </source>
</reference>
<protein>
    <submittedName>
        <fullName evidence="1">Uncharacterized protein</fullName>
    </submittedName>
</protein>
<accession>A0A9W9YWX2</accession>
<gene>
    <name evidence="1" type="ORF">OS493_040392</name>
</gene>
<keyword evidence="2" id="KW-1185">Reference proteome</keyword>
<evidence type="ECO:0000313" key="1">
    <source>
        <dbReference type="EMBL" id="KAJ7367435.1"/>
    </source>
</evidence>
<dbReference type="Proteomes" id="UP001163046">
    <property type="component" value="Unassembled WGS sequence"/>
</dbReference>
<organism evidence="1 2">
    <name type="scientific">Desmophyllum pertusum</name>
    <dbReference type="NCBI Taxonomy" id="174260"/>
    <lineage>
        <taxon>Eukaryota</taxon>
        <taxon>Metazoa</taxon>
        <taxon>Cnidaria</taxon>
        <taxon>Anthozoa</taxon>
        <taxon>Hexacorallia</taxon>
        <taxon>Scleractinia</taxon>
        <taxon>Caryophylliina</taxon>
        <taxon>Caryophylliidae</taxon>
        <taxon>Desmophyllum</taxon>
    </lineage>
</organism>
<comment type="caution">
    <text evidence="1">The sequence shown here is derived from an EMBL/GenBank/DDBJ whole genome shotgun (WGS) entry which is preliminary data.</text>
</comment>
<dbReference type="AlphaFoldDB" id="A0A9W9YWX2"/>
<dbReference type="EMBL" id="MU827189">
    <property type="protein sequence ID" value="KAJ7367435.1"/>
    <property type="molecule type" value="Genomic_DNA"/>
</dbReference>